<accession>V4UAI0</accession>
<dbReference type="Proteomes" id="UP000030687">
    <property type="component" value="Unassembled WGS sequence"/>
</dbReference>
<keyword evidence="2" id="KW-1185">Reference proteome</keyword>
<dbReference type="EMBL" id="KI536312">
    <property type="protein sequence ID" value="ESR59221.1"/>
    <property type="molecule type" value="Genomic_DNA"/>
</dbReference>
<dbReference type="InParanoid" id="V4UAI0"/>
<evidence type="ECO:0000313" key="2">
    <source>
        <dbReference type="Proteomes" id="UP000030687"/>
    </source>
</evidence>
<gene>
    <name evidence="1" type="ORF">CICLE_v10017312mg</name>
</gene>
<dbReference type="AlphaFoldDB" id="V4UAI0"/>
<dbReference type="KEGG" id="cic:CICLE_v10017312mg"/>
<sequence length="92" mass="10715">MIWGLFSSSSMWPIQSSRMKEKGYLWTGDEYTAKRFSMDVPRFYCFAPSSSCTSHNCRRHALPYSSYKTDQSTFGHNSCCWTKFLATTIKQQ</sequence>
<name>V4UAI0_CITCL</name>
<protein>
    <submittedName>
        <fullName evidence="1">Uncharacterized protein</fullName>
    </submittedName>
</protein>
<dbReference type="Gramene" id="ESR59221">
    <property type="protein sequence ID" value="ESR59221"/>
    <property type="gene ID" value="CICLE_v10017312mg"/>
</dbReference>
<organism evidence="1 2">
    <name type="scientific">Citrus clementina</name>
    <name type="common">Clementine</name>
    <name type="synonym">Citrus deliciosa x Citrus sinensis</name>
    <dbReference type="NCBI Taxonomy" id="85681"/>
    <lineage>
        <taxon>Eukaryota</taxon>
        <taxon>Viridiplantae</taxon>
        <taxon>Streptophyta</taxon>
        <taxon>Embryophyta</taxon>
        <taxon>Tracheophyta</taxon>
        <taxon>Spermatophyta</taxon>
        <taxon>Magnoliopsida</taxon>
        <taxon>eudicotyledons</taxon>
        <taxon>Gunneridae</taxon>
        <taxon>Pentapetalae</taxon>
        <taxon>rosids</taxon>
        <taxon>malvids</taxon>
        <taxon>Sapindales</taxon>
        <taxon>Rutaceae</taxon>
        <taxon>Aurantioideae</taxon>
        <taxon>Citrus</taxon>
    </lineage>
</organism>
<evidence type="ECO:0000313" key="1">
    <source>
        <dbReference type="EMBL" id="ESR59221.1"/>
    </source>
</evidence>
<proteinExistence type="predicted"/>
<reference evidence="1 2" key="1">
    <citation type="submission" date="2013-10" db="EMBL/GenBank/DDBJ databases">
        <authorList>
            <consortium name="International Citrus Genome Consortium"/>
            <person name="Jenkins J."/>
            <person name="Schmutz J."/>
            <person name="Prochnik S."/>
            <person name="Rokhsar D."/>
            <person name="Gmitter F."/>
            <person name="Ollitrault P."/>
            <person name="Machado M."/>
            <person name="Talon M."/>
            <person name="Wincker P."/>
            <person name="Jaillon O."/>
            <person name="Morgante M."/>
        </authorList>
    </citation>
    <scope>NUCLEOTIDE SEQUENCE</scope>
    <source>
        <strain evidence="2">cv. Clemenules</strain>
    </source>
</reference>